<reference evidence="14" key="1">
    <citation type="submission" date="2020-09" db="EMBL/GenBank/DDBJ databases">
        <authorList>
            <person name="Kikuchi T."/>
        </authorList>
    </citation>
    <scope>NUCLEOTIDE SEQUENCE</scope>
    <source>
        <strain evidence="14">SH1</strain>
    </source>
</reference>
<dbReference type="SUPFAM" id="SSF55486">
    <property type="entry name" value="Metalloproteases ('zincins'), catalytic domain"/>
    <property type="match status" value="1"/>
</dbReference>
<evidence type="ECO:0000259" key="13">
    <source>
        <dbReference type="Pfam" id="PF17900"/>
    </source>
</evidence>
<evidence type="ECO:0000256" key="8">
    <source>
        <dbReference type="PIRSR" id="PIRSR634016-3"/>
    </source>
</evidence>
<evidence type="ECO:0000256" key="9">
    <source>
        <dbReference type="PIRSR" id="PIRSR634016-4"/>
    </source>
</evidence>
<organism evidence="14 15">
    <name type="scientific">Bursaphelenchus okinawaensis</name>
    <dbReference type="NCBI Taxonomy" id="465554"/>
    <lineage>
        <taxon>Eukaryota</taxon>
        <taxon>Metazoa</taxon>
        <taxon>Ecdysozoa</taxon>
        <taxon>Nematoda</taxon>
        <taxon>Chromadorea</taxon>
        <taxon>Rhabditida</taxon>
        <taxon>Tylenchina</taxon>
        <taxon>Tylenchomorpha</taxon>
        <taxon>Aphelenchoidea</taxon>
        <taxon>Aphelenchoididae</taxon>
        <taxon>Bursaphelenchus</taxon>
    </lineage>
</organism>
<dbReference type="GO" id="GO:0043171">
    <property type="term" value="P:peptide catabolic process"/>
    <property type="evidence" value="ECO:0007669"/>
    <property type="project" value="TreeGrafter"/>
</dbReference>
<keyword evidence="15" id="KW-1185">Reference proteome</keyword>
<evidence type="ECO:0000256" key="7">
    <source>
        <dbReference type="PIRSR" id="PIRSR634016-1"/>
    </source>
</evidence>
<dbReference type="SUPFAM" id="SSF63737">
    <property type="entry name" value="Leukotriene A4 hydrolase N-terminal domain"/>
    <property type="match status" value="1"/>
</dbReference>
<evidence type="ECO:0000256" key="11">
    <source>
        <dbReference type="SAM" id="SignalP"/>
    </source>
</evidence>
<dbReference type="InterPro" id="IPR045357">
    <property type="entry name" value="Aminopeptidase_N-like_N"/>
</dbReference>
<dbReference type="Gene3D" id="1.10.390.10">
    <property type="entry name" value="Neutral Protease Domain 2"/>
    <property type="match status" value="1"/>
</dbReference>
<keyword evidence="5 8" id="KW-0862">Zinc</keyword>
<evidence type="ECO:0000256" key="2">
    <source>
        <dbReference type="ARBA" id="ARBA00022670"/>
    </source>
</evidence>
<keyword evidence="2 10" id="KW-0645">Protease</keyword>
<dbReference type="Proteomes" id="UP000614601">
    <property type="component" value="Unassembled WGS sequence"/>
</dbReference>
<feature type="signal peptide" evidence="11">
    <location>
        <begin position="1"/>
        <end position="16"/>
    </location>
</feature>
<dbReference type="PANTHER" id="PTHR11533">
    <property type="entry name" value="PROTEASE M1 ZINC METALLOPROTEASE"/>
    <property type="match status" value="1"/>
</dbReference>
<keyword evidence="4 10" id="KW-0378">Hydrolase</keyword>
<dbReference type="GO" id="GO:0005737">
    <property type="term" value="C:cytoplasm"/>
    <property type="evidence" value="ECO:0007669"/>
    <property type="project" value="TreeGrafter"/>
</dbReference>
<proteinExistence type="inferred from homology"/>
<evidence type="ECO:0000256" key="3">
    <source>
        <dbReference type="ARBA" id="ARBA00022723"/>
    </source>
</evidence>
<dbReference type="Proteomes" id="UP000783686">
    <property type="component" value="Unassembled WGS sequence"/>
</dbReference>
<dbReference type="GO" id="GO:0070006">
    <property type="term" value="F:metalloaminopeptidase activity"/>
    <property type="evidence" value="ECO:0007669"/>
    <property type="project" value="TreeGrafter"/>
</dbReference>
<dbReference type="PRINTS" id="PR00756">
    <property type="entry name" value="ALADIPTASE"/>
</dbReference>
<evidence type="ECO:0000313" key="15">
    <source>
        <dbReference type="Proteomes" id="UP000614601"/>
    </source>
</evidence>
<dbReference type="GO" id="GO:0008270">
    <property type="term" value="F:zinc ion binding"/>
    <property type="evidence" value="ECO:0007669"/>
    <property type="project" value="UniProtKB-UniRule"/>
</dbReference>
<evidence type="ECO:0000256" key="1">
    <source>
        <dbReference type="ARBA" id="ARBA00010136"/>
    </source>
</evidence>
<feature type="binding site" evidence="8">
    <location>
        <position position="358"/>
    </location>
    <ligand>
        <name>Zn(2+)</name>
        <dbReference type="ChEBI" id="CHEBI:29105"/>
        <note>catalytic</note>
    </ligand>
</feature>
<feature type="site" description="Transition state stabilizer" evidence="9">
    <location>
        <position position="436"/>
    </location>
</feature>
<dbReference type="Pfam" id="PF01433">
    <property type="entry name" value="Peptidase_M1"/>
    <property type="match status" value="1"/>
</dbReference>
<comment type="similarity">
    <text evidence="1 10">Belongs to the peptidase M1 family.</text>
</comment>
<keyword evidence="10" id="KW-0031">Aminopeptidase</keyword>
<dbReference type="GO" id="GO:0042277">
    <property type="term" value="F:peptide binding"/>
    <property type="evidence" value="ECO:0007669"/>
    <property type="project" value="TreeGrafter"/>
</dbReference>
<sequence>MMRLFLILLLTAGVGGYKFDPESFKLIQEDPLNANFVNQYTKPKLGINIYTNESLPHDVVVHSYDISIEPFFAFKDFKFDKQLLNTLNGAVTITFSVLSPTASIELASSVVIQESSLKLKNKYLHITQLVKGNKDHLNLRTREVLLPNKNYTLHFRYHVNTSDVYHGGVYTYNYMDKDNQITSLMATIFETVYARELLPCFDDLFFKSTFTLTIIHPKGAKVYSNSEIDSQHEFDEQRYLTRFKETPKMSTYLLAFAIGDFAERHAVSASGVKIGAMAINNLERFIEDAAKTGAHCVDAMENLVRVNYPLSKLDHLDTVQFSAGGMENFGLIIYGNFVPEQVGTSIAERYSRKSVICHETAHQWFGDLVTAERWGWEFLHESFADYFQAKIVGQMNEFKQYAEESTVAVTLYAVGQANYATHPIADNVSHFDRITYQVGGAVLNSIRHVLGDDVFYKGLHTYQVENAYGNARLETLLKSWSKHMDTEYLCGDLTFTDYASDYFLQTGIPQININLTSTKEYELTQLLFENSTTWNVPVFILDLDTNKEHVMWLLKDGGMCHTEHFALKPEGRYMFNNDAKTFANFDIDDILWKRVYVHDKYTQLSVHNQYYLLHYLSTIKKQYPVANGLIHKTVKANKGKTYPVTLGFLWSHGENYNETLRLLSDAFDYEPTPSNRLLGSYFLERAVNVGIDSVVKKTQEYFDQFKVDCGYGKDAFECTKLTPEFRRAVYFQGAKDPEGKKLLRDYHYRILAHKYSEQMKSELYRTGFF</sequence>
<dbReference type="InterPro" id="IPR034016">
    <property type="entry name" value="M1_APN-typ"/>
</dbReference>
<dbReference type="GO" id="GO:0016020">
    <property type="term" value="C:membrane"/>
    <property type="evidence" value="ECO:0007669"/>
    <property type="project" value="TreeGrafter"/>
</dbReference>
<dbReference type="InterPro" id="IPR042097">
    <property type="entry name" value="Aminopeptidase_N-like_N_sf"/>
</dbReference>
<dbReference type="EC" id="3.4.11.-" evidence="10"/>
<comment type="cofactor">
    <cofactor evidence="8 10">
        <name>Zn(2+)</name>
        <dbReference type="ChEBI" id="CHEBI:29105"/>
    </cofactor>
    <text evidence="8 10">Binds 1 zinc ion per subunit.</text>
</comment>
<feature type="binding site" evidence="8">
    <location>
        <position position="362"/>
    </location>
    <ligand>
        <name>Zn(2+)</name>
        <dbReference type="ChEBI" id="CHEBI:29105"/>
        <note>catalytic</note>
    </ligand>
</feature>
<name>A0A811JR46_9BILA</name>
<dbReference type="AlphaFoldDB" id="A0A811JR46"/>
<dbReference type="GO" id="GO:0006508">
    <property type="term" value="P:proteolysis"/>
    <property type="evidence" value="ECO:0007669"/>
    <property type="project" value="UniProtKB-KW"/>
</dbReference>
<accession>A0A811JR46</accession>
<dbReference type="InterPro" id="IPR001930">
    <property type="entry name" value="Peptidase_M1"/>
</dbReference>
<dbReference type="InterPro" id="IPR027268">
    <property type="entry name" value="Peptidase_M4/M1_CTD_sf"/>
</dbReference>
<feature type="active site" description="Proton acceptor" evidence="7">
    <location>
        <position position="359"/>
    </location>
</feature>
<dbReference type="PANTHER" id="PTHR11533:SF293">
    <property type="entry name" value="AMINOPEPTIDASE-2-RELATED"/>
    <property type="match status" value="1"/>
</dbReference>
<dbReference type="OrthoDB" id="5868348at2759"/>
<protein>
    <recommendedName>
        <fullName evidence="10">Aminopeptidase</fullName>
        <ecNumber evidence="10">3.4.11.-</ecNumber>
    </recommendedName>
</protein>
<evidence type="ECO:0000259" key="12">
    <source>
        <dbReference type="Pfam" id="PF01433"/>
    </source>
</evidence>
<keyword evidence="11" id="KW-0732">Signal</keyword>
<evidence type="ECO:0000256" key="4">
    <source>
        <dbReference type="ARBA" id="ARBA00022801"/>
    </source>
</evidence>
<evidence type="ECO:0000256" key="10">
    <source>
        <dbReference type="RuleBase" id="RU364040"/>
    </source>
</evidence>
<dbReference type="GO" id="GO:0005615">
    <property type="term" value="C:extracellular space"/>
    <property type="evidence" value="ECO:0007669"/>
    <property type="project" value="TreeGrafter"/>
</dbReference>
<dbReference type="InterPro" id="IPR050344">
    <property type="entry name" value="Peptidase_M1_aminopeptidases"/>
</dbReference>
<dbReference type="InterPro" id="IPR014782">
    <property type="entry name" value="Peptidase_M1_dom"/>
</dbReference>
<dbReference type="Pfam" id="PF17900">
    <property type="entry name" value="Peptidase_M1_N"/>
    <property type="match status" value="1"/>
</dbReference>
<feature type="domain" description="Peptidase M1 membrane alanine aminopeptidase" evidence="12">
    <location>
        <begin position="292"/>
        <end position="484"/>
    </location>
</feature>
<evidence type="ECO:0000256" key="6">
    <source>
        <dbReference type="ARBA" id="ARBA00023049"/>
    </source>
</evidence>
<feature type="binding site" evidence="8">
    <location>
        <position position="381"/>
    </location>
    <ligand>
        <name>Zn(2+)</name>
        <dbReference type="ChEBI" id="CHEBI:29105"/>
        <note>catalytic</note>
    </ligand>
</feature>
<keyword evidence="6 10" id="KW-0482">Metalloprotease</keyword>
<evidence type="ECO:0000256" key="5">
    <source>
        <dbReference type="ARBA" id="ARBA00022833"/>
    </source>
</evidence>
<comment type="caution">
    <text evidence="14">The sequence shown here is derived from an EMBL/GenBank/DDBJ whole genome shotgun (WGS) entry which is preliminary data.</text>
</comment>
<keyword evidence="3 8" id="KW-0479">Metal-binding</keyword>
<feature type="domain" description="Aminopeptidase N-like N-terminal" evidence="13">
    <location>
        <begin position="63"/>
        <end position="253"/>
    </location>
</feature>
<dbReference type="EMBL" id="CAJFDH010000001">
    <property type="protein sequence ID" value="CAD5205760.1"/>
    <property type="molecule type" value="Genomic_DNA"/>
</dbReference>
<evidence type="ECO:0000313" key="14">
    <source>
        <dbReference type="EMBL" id="CAD5205760.1"/>
    </source>
</evidence>
<dbReference type="CDD" id="cd09601">
    <property type="entry name" value="M1_APN-Q_like"/>
    <property type="match status" value="1"/>
</dbReference>
<dbReference type="Gene3D" id="2.60.40.1730">
    <property type="entry name" value="tricorn interacting facor f3 domain"/>
    <property type="match status" value="1"/>
</dbReference>
<feature type="chain" id="PRO_5035681361" description="Aminopeptidase" evidence="11">
    <location>
        <begin position="17"/>
        <end position="769"/>
    </location>
</feature>
<gene>
    <name evidence="14" type="ORF">BOKJ2_LOCUS444</name>
</gene>
<dbReference type="EMBL" id="CAJFCW020000001">
    <property type="protein sequence ID" value="CAG9079092.1"/>
    <property type="molecule type" value="Genomic_DNA"/>
</dbReference>